<proteinExistence type="predicted"/>
<gene>
    <name evidence="1" type="ORF">ABT276_23675</name>
</gene>
<protein>
    <submittedName>
        <fullName evidence="1">Uncharacterized protein</fullName>
    </submittedName>
</protein>
<accession>A0ABV1V197</accession>
<name>A0ABV1V197_9ACTN</name>
<dbReference type="EMBL" id="JBEPBX010000023">
    <property type="protein sequence ID" value="MER6616316.1"/>
    <property type="molecule type" value="Genomic_DNA"/>
</dbReference>
<comment type="caution">
    <text evidence="1">The sequence shown here is derived from an EMBL/GenBank/DDBJ whole genome shotgun (WGS) entry which is preliminary data.</text>
</comment>
<evidence type="ECO:0000313" key="2">
    <source>
        <dbReference type="Proteomes" id="UP001445472"/>
    </source>
</evidence>
<organism evidence="1 2">
    <name type="scientific">Streptomyces xantholiticus</name>
    <dbReference type="NCBI Taxonomy" id="68285"/>
    <lineage>
        <taxon>Bacteria</taxon>
        <taxon>Bacillati</taxon>
        <taxon>Actinomycetota</taxon>
        <taxon>Actinomycetes</taxon>
        <taxon>Kitasatosporales</taxon>
        <taxon>Streptomycetaceae</taxon>
        <taxon>Streptomyces</taxon>
    </lineage>
</organism>
<sequence length="57" mass="6304">MKAAAMAFTSAVQSLAGQVFPWASTMKVRHEWSYAWHDESDAIALPTTDKNTPKPPK</sequence>
<keyword evidence="2" id="KW-1185">Reference proteome</keyword>
<dbReference type="Proteomes" id="UP001445472">
    <property type="component" value="Unassembled WGS sequence"/>
</dbReference>
<reference evidence="1 2" key="1">
    <citation type="submission" date="2024-06" db="EMBL/GenBank/DDBJ databases">
        <title>The Natural Products Discovery Center: Release of the First 8490 Sequenced Strains for Exploring Actinobacteria Biosynthetic Diversity.</title>
        <authorList>
            <person name="Kalkreuter E."/>
            <person name="Kautsar S.A."/>
            <person name="Yang D."/>
            <person name="Bader C.D."/>
            <person name="Teijaro C.N."/>
            <person name="Fluegel L."/>
            <person name="Davis C.M."/>
            <person name="Simpson J.R."/>
            <person name="Lauterbach L."/>
            <person name="Steele A.D."/>
            <person name="Gui C."/>
            <person name="Meng S."/>
            <person name="Li G."/>
            <person name="Viehrig K."/>
            <person name="Ye F."/>
            <person name="Su P."/>
            <person name="Kiefer A.F."/>
            <person name="Nichols A."/>
            <person name="Cepeda A.J."/>
            <person name="Yan W."/>
            <person name="Fan B."/>
            <person name="Jiang Y."/>
            <person name="Adhikari A."/>
            <person name="Zheng C.-J."/>
            <person name="Schuster L."/>
            <person name="Cowan T.M."/>
            <person name="Smanski M.J."/>
            <person name="Chevrette M.G."/>
            <person name="De Carvalho L.P.S."/>
            <person name="Shen B."/>
        </authorList>
    </citation>
    <scope>NUCLEOTIDE SEQUENCE [LARGE SCALE GENOMIC DNA]</scope>
    <source>
        <strain evidence="1 2">NPDC000837</strain>
    </source>
</reference>
<evidence type="ECO:0000313" key="1">
    <source>
        <dbReference type="EMBL" id="MER6616316.1"/>
    </source>
</evidence>
<dbReference type="RefSeq" id="WP_351977692.1">
    <property type="nucleotide sequence ID" value="NZ_JBEPBX010000023.1"/>
</dbReference>